<dbReference type="GO" id="GO:0046677">
    <property type="term" value="P:response to antibiotic"/>
    <property type="evidence" value="ECO:0007669"/>
    <property type="project" value="UniProtKB-KW"/>
</dbReference>
<dbReference type="OrthoDB" id="63188at2"/>
<dbReference type="GO" id="GO:0140359">
    <property type="term" value="F:ABC-type transporter activity"/>
    <property type="evidence" value="ECO:0007669"/>
    <property type="project" value="InterPro"/>
</dbReference>
<organism evidence="8 9">
    <name type="scientific">Ancrocorticia populi</name>
    <dbReference type="NCBI Taxonomy" id="2175228"/>
    <lineage>
        <taxon>Bacteria</taxon>
        <taxon>Bacillati</taxon>
        <taxon>Actinomycetota</taxon>
        <taxon>Actinomycetes</taxon>
        <taxon>Actinomycetales</taxon>
        <taxon>Actinomycetaceae</taxon>
        <taxon>Ancrocorticia</taxon>
    </lineage>
</organism>
<dbReference type="PANTHER" id="PTHR43229">
    <property type="entry name" value="NODULATION PROTEIN J"/>
    <property type="match status" value="1"/>
</dbReference>
<evidence type="ECO:0000259" key="7">
    <source>
        <dbReference type="PROSITE" id="PS51012"/>
    </source>
</evidence>
<dbReference type="InterPro" id="IPR051784">
    <property type="entry name" value="Nod_factor_ABC_transporter"/>
</dbReference>
<comment type="similarity">
    <text evidence="6">Belongs to the ABC-2 integral membrane protein family.</text>
</comment>
<feature type="transmembrane region" description="Helical" evidence="6">
    <location>
        <begin position="218"/>
        <end position="236"/>
    </location>
</feature>
<protein>
    <recommendedName>
        <fullName evidence="6">Transport permease protein</fullName>
    </recommendedName>
</protein>
<dbReference type="InterPro" id="IPR013525">
    <property type="entry name" value="ABC2_TM"/>
</dbReference>
<keyword evidence="6" id="KW-1003">Cell membrane</keyword>
<accession>A0A2V1KCC1</accession>
<dbReference type="PRINTS" id="PR00164">
    <property type="entry name" value="ABC2TRNSPORT"/>
</dbReference>
<dbReference type="EMBL" id="QETB01000001">
    <property type="protein sequence ID" value="PWF27341.1"/>
    <property type="molecule type" value="Genomic_DNA"/>
</dbReference>
<feature type="transmembrane region" description="Helical" evidence="6">
    <location>
        <begin position="97"/>
        <end position="121"/>
    </location>
</feature>
<dbReference type="Proteomes" id="UP000245283">
    <property type="component" value="Unassembled WGS sequence"/>
</dbReference>
<sequence length="243" mass="25922">MSAYRSLSRNLLKFDLRDWSTLIFTFIFPAALLIILVLTLGDAYDGMNLTGPISANVIAFGAAFVGIYAGATHLALWRENGMFNVLRNFPLSSNTVLGAQATAGTVLLLVQALLLFVIAIVMGTRPVATAPLALVPVILGYLLFFFLGVLLGIVVPSMAGVSMAATVIIIPLGMIGGAMMPMELMPDWVQTIGPFTPVYHMREAISMTLIGEGTWHDAGIGLGYLIGVGAVCGLLAQRTMRFK</sequence>
<dbReference type="Pfam" id="PF01061">
    <property type="entry name" value="ABC2_membrane"/>
    <property type="match status" value="1"/>
</dbReference>
<feature type="domain" description="ABC transmembrane type-2" evidence="7">
    <location>
        <begin position="20"/>
        <end position="243"/>
    </location>
</feature>
<evidence type="ECO:0000256" key="5">
    <source>
        <dbReference type="ARBA" id="ARBA00023251"/>
    </source>
</evidence>
<proteinExistence type="inferred from homology"/>
<keyword evidence="9" id="KW-1185">Reference proteome</keyword>
<feature type="transmembrane region" description="Helical" evidence="6">
    <location>
        <begin position="133"/>
        <end position="154"/>
    </location>
</feature>
<gene>
    <name evidence="8" type="ORF">DD236_02850</name>
</gene>
<dbReference type="PROSITE" id="PS51012">
    <property type="entry name" value="ABC_TM2"/>
    <property type="match status" value="1"/>
</dbReference>
<name>A0A2V1KCC1_9ACTO</name>
<dbReference type="InterPro" id="IPR047817">
    <property type="entry name" value="ABC2_TM_bact-type"/>
</dbReference>
<keyword evidence="2 6" id="KW-0812">Transmembrane</keyword>
<evidence type="ECO:0000256" key="6">
    <source>
        <dbReference type="RuleBase" id="RU361157"/>
    </source>
</evidence>
<keyword evidence="3 6" id="KW-1133">Transmembrane helix</keyword>
<evidence type="ECO:0000256" key="3">
    <source>
        <dbReference type="ARBA" id="ARBA00022989"/>
    </source>
</evidence>
<comment type="subcellular location">
    <subcellularLocation>
        <location evidence="6">Cell membrane</location>
        <topology evidence="6">Multi-pass membrane protein</topology>
    </subcellularLocation>
    <subcellularLocation>
        <location evidence="1">Membrane</location>
        <topology evidence="1">Multi-pass membrane protein</topology>
    </subcellularLocation>
</comment>
<dbReference type="PANTHER" id="PTHR43229:SF3">
    <property type="entry name" value="ABC-TYPE MULTIDRUG TRANSPORT SYSTEM, PERMEASE COMPONENT"/>
    <property type="match status" value="1"/>
</dbReference>
<evidence type="ECO:0000256" key="1">
    <source>
        <dbReference type="ARBA" id="ARBA00004141"/>
    </source>
</evidence>
<dbReference type="AlphaFoldDB" id="A0A2V1KCC1"/>
<dbReference type="GO" id="GO:0043190">
    <property type="term" value="C:ATP-binding cassette (ABC) transporter complex"/>
    <property type="evidence" value="ECO:0007669"/>
    <property type="project" value="InterPro"/>
</dbReference>
<feature type="transmembrane region" description="Helical" evidence="6">
    <location>
        <begin position="53"/>
        <end position="76"/>
    </location>
</feature>
<comment type="caution">
    <text evidence="8">The sequence shown here is derived from an EMBL/GenBank/DDBJ whole genome shotgun (WGS) entry which is preliminary data.</text>
</comment>
<reference evidence="9" key="1">
    <citation type="submission" date="2018-05" db="EMBL/GenBank/DDBJ databases">
        <authorList>
            <person name="Li Y."/>
        </authorList>
    </citation>
    <scope>NUCLEOTIDE SEQUENCE [LARGE SCALE GENOMIC DNA]</scope>
    <source>
        <strain evidence="9">sk1b4</strain>
    </source>
</reference>
<keyword evidence="5" id="KW-0046">Antibiotic resistance</keyword>
<keyword evidence="4 6" id="KW-0472">Membrane</keyword>
<keyword evidence="6" id="KW-0813">Transport</keyword>
<dbReference type="PIRSF" id="PIRSF006648">
    <property type="entry name" value="DrrB"/>
    <property type="match status" value="1"/>
</dbReference>
<feature type="transmembrane region" description="Helical" evidence="6">
    <location>
        <begin position="21"/>
        <end position="41"/>
    </location>
</feature>
<dbReference type="InterPro" id="IPR000412">
    <property type="entry name" value="ABC_2_transport"/>
</dbReference>
<evidence type="ECO:0000313" key="9">
    <source>
        <dbReference type="Proteomes" id="UP000245283"/>
    </source>
</evidence>
<feature type="transmembrane region" description="Helical" evidence="6">
    <location>
        <begin position="161"/>
        <end position="180"/>
    </location>
</feature>
<evidence type="ECO:0000313" key="8">
    <source>
        <dbReference type="EMBL" id="PWF27341.1"/>
    </source>
</evidence>
<dbReference type="RefSeq" id="WP_109092841.1">
    <property type="nucleotide sequence ID" value="NZ_CAMELQ010000024.1"/>
</dbReference>
<evidence type="ECO:0000256" key="4">
    <source>
        <dbReference type="ARBA" id="ARBA00023136"/>
    </source>
</evidence>
<evidence type="ECO:0000256" key="2">
    <source>
        <dbReference type="ARBA" id="ARBA00022692"/>
    </source>
</evidence>